<feature type="chain" id="PRO_5003025609" description="Lipoprotein" evidence="1">
    <location>
        <begin position="22"/>
        <end position="323"/>
    </location>
</feature>
<dbReference type="STRING" id="679190.HMPREF0650_1754"/>
<proteinExistence type="predicted"/>
<reference evidence="2 3" key="1">
    <citation type="submission" date="2009-12" db="EMBL/GenBank/DDBJ databases">
        <title>Genome Sequence of Prevotella buccalis ATCC 35310.</title>
        <authorList>
            <person name="Durkin A.S."/>
            <person name="Madupu R."/>
            <person name="Torralba M."/>
            <person name="Methe B."/>
            <person name="Sutton G."/>
            <person name="Strausberg R.L."/>
            <person name="Nelson K.E."/>
        </authorList>
    </citation>
    <scope>NUCLEOTIDE SEQUENCE [LARGE SCALE GENOMIC DNA]</scope>
    <source>
        <strain evidence="2 3">ATCC 35310</strain>
    </source>
</reference>
<accession>D1W3F8</accession>
<dbReference type="PROSITE" id="PS51257">
    <property type="entry name" value="PROKAR_LIPOPROTEIN"/>
    <property type="match status" value="1"/>
</dbReference>
<evidence type="ECO:0000313" key="3">
    <source>
        <dbReference type="Proteomes" id="UP000005283"/>
    </source>
</evidence>
<dbReference type="eggNOG" id="COG5492">
    <property type="taxonomic scope" value="Bacteria"/>
</dbReference>
<feature type="signal peptide" evidence="1">
    <location>
        <begin position="1"/>
        <end position="21"/>
    </location>
</feature>
<keyword evidence="3" id="KW-1185">Reference proteome</keyword>
<evidence type="ECO:0008006" key="4">
    <source>
        <dbReference type="Google" id="ProtNLM"/>
    </source>
</evidence>
<dbReference type="AlphaFoldDB" id="D1W3F8"/>
<keyword evidence="1" id="KW-0732">Signal</keyword>
<name>D1W3F8_9BACT</name>
<sequence length="323" mass="35749">MKSKYLALACLLFSASFISCDKDEVEEQEQIVETPQVQLQLDKDVLEIKEGESASLNVLKGGGDYKVINENPNIAVGKITGNTVTVEGKRLGIAGLILSDASGNYRRITVKTMRFFELKLDKETIDLGIKLGHTDGYAKISVLEGNGGYVVKSSNDGVVKVSSVSDDGEIVLAGIANGTANVTITDMMGTSKTIPVKVEETTIPYSKDEIKEFLSHKNLIVSWDNEKSYPAYGEHKATSKDGKGHIYWKYFSYMWCDVYFDGDLTVGKKTNGVIRHRFQFGSNESVVESINVEILQVKDGYVWGMMSVVKDNYLHYGKFCVKL</sequence>
<comment type="caution">
    <text evidence="2">The sequence shown here is derived from an EMBL/GenBank/DDBJ whole genome shotgun (WGS) entry which is preliminary data.</text>
</comment>
<evidence type="ECO:0000313" key="2">
    <source>
        <dbReference type="EMBL" id="EFA92915.1"/>
    </source>
</evidence>
<dbReference type="RefSeq" id="WP_004347889.1">
    <property type="nucleotide sequence ID" value="NZ_ADEG01000023.1"/>
</dbReference>
<protein>
    <recommendedName>
        <fullName evidence="4">Lipoprotein</fullName>
    </recommendedName>
</protein>
<organism evidence="2 3">
    <name type="scientific">Hoylesella buccalis ATCC 35310</name>
    <dbReference type="NCBI Taxonomy" id="679190"/>
    <lineage>
        <taxon>Bacteria</taxon>
        <taxon>Pseudomonadati</taxon>
        <taxon>Bacteroidota</taxon>
        <taxon>Bacteroidia</taxon>
        <taxon>Bacteroidales</taxon>
        <taxon>Prevotellaceae</taxon>
        <taxon>Hoylesella</taxon>
    </lineage>
</organism>
<evidence type="ECO:0000256" key="1">
    <source>
        <dbReference type="SAM" id="SignalP"/>
    </source>
</evidence>
<gene>
    <name evidence="2" type="ORF">HMPREF0650_1754</name>
</gene>
<dbReference type="Proteomes" id="UP000005283">
    <property type="component" value="Unassembled WGS sequence"/>
</dbReference>
<dbReference type="EMBL" id="ADEG01000023">
    <property type="protein sequence ID" value="EFA92915.1"/>
    <property type="molecule type" value="Genomic_DNA"/>
</dbReference>